<dbReference type="InterPro" id="IPR007274">
    <property type="entry name" value="Cop_transporter"/>
</dbReference>
<proteinExistence type="inferred from homology"/>
<name>A0A2A2LYK9_9BILA</name>
<dbReference type="OrthoDB" id="161814at2759"/>
<evidence type="ECO:0000256" key="4">
    <source>
        <dbReference type="RuleBase" id="RU367022"/>
    </source>
</evidence>
<dbReference type="STRING" id="2018661.A0A2A2LYK9"/>
<dbReference type="GO" id="GO:0016020">
    <property type="term" value="C:membrane"/>
    <property type="evidence" value="ECO:0007669"/>
    <property type="project" value="UniProtKB-SubCell"/>
</dbReference>
<dbReference type="EMBL" id="LIAE01006323">
    <property type="protein sequence ID" value="PAV91342.1"/>
    <property type="molecule type" value="Genomic_DNA"/>
</dbReference>
<keyword evidence="4" id="KW-0406">Ion transport</keyword>
<keyword evidence="2 4" id="KW-1133">Transmembrane helix</keyword>
<keyword evidence="4" id="KW-0813">Transport</keyword>
<dbReference type="PANTHER" id="PTHR12483:SF106">
    <property type="entry name" value="COPPER TRANSPORT PROTEIN"/>
    <property type="match status" value="1"/>
</dbReference>
<gene>
    <name evidence="5" type="ORF">WR25_04354</name>
</gene>
<reference evidence="5 6" key="1">
    <citation type="journal article" date="2017" name="Curr. Biol.">
        <title>Genome architecture and evolution of a unichromosomal asexual nematode.</title>
        <authorList>
            <person name="Fradin H."/>
            <person name="Zegar C."/>
            <person name="Gutwein M."/>
            <person name="Lucas J."/>
            <person name="Kovtun M."/>
            <person name="Corcoran D."/>
            <person name="Baugh L.R."/>
            <person name="Kiontke K."/>
            <person name="Gunsalus K."/>
            <person name="Fitch D.H."/>
            <person name="Piano F."/>
        </authorList>
    </citation>
    <scope>NUCLEOTIDE SEQUENCE [LARGE SCALE GENOMIC DNA]</scope>
    <source>
        <strain evidence="5">PF1309</strain>
    </source>
</reference>
<feature type="transmembrane region" description="Helical" evidence="4">
    <location>
        <begin position="255"/>
        <end position="276"/>
    </location>
</feature>
<dbReference type="GO" id="GO:0005375">
    <property type="term" value="F:copper ion transmembrane transporter activity"/>
    <property type="evidence" value="ECO:0007669"/>
    <property type="project" value="UniProtKB-UniRule"/>
</dbReference>
<accession>A0A2A2LYK9</accession>
<keyword evidence="4" id="KW-0187">Copper transport</keyword>
<evidence type="ECO:0000256" key="1">
    <source>
        <dbReference type="ARBA" id="ARBA00022692"/>
    </source>
</evidence>
<keyword evidence="3 4" id="KW-0472">Membrane</keyword>
<evidence type="ECO:0000256" key="3">
    <source>
        <dbReference type="ARBA" id="ARBA00023136"/>
    </source>
</evidence>
<keyword evidence="4" id="KW-0186">Copper</keyword>
<feature type="transmembrane region" description="Helical" evidence="4">
    <location>
        <begin position="228"/>
        <end position="249"/>
    </location>
</feature>
<dbReference type="PANTHER" id="PTHR12483">
    <property type="entry name" value="SOLUTE CARRIER FAMILY 31 COPPER TRANSPORTERS"/>
    <property type="match status" value="1"/>
</dbReference>
<organism evidence="5 6">
    <name type="scientific">Diploscapter pachys</name>
    <dbReference type="NCBI Taxonomy" id="2018661"/>
    <lineage>
        <taxon>Eukaryota</taxon>
        <taxon>Metazoa</taxon>
        <taxon>Ecdysozoa</taxon>
        <taxon>Nematoda</taxon>
        <taxon>Chromadorea</taxon>
        <taxon>Rhabditida</taxon>
        <taxon>Rhabditina</taxon>
        <taxon>Rhabditomorpha</taxon>
        <taxon>Rhabditoidea</taxon>
        <taxon>Rhabditidae</taxon>
        <taxon>Diploscapter</taxon>
    </lineage>
</organism>
<comment type="caution">
    <text evidence="5">The sequence shown here is derived from an EMBL/GenBank/DDBJ whole genome shotgun (WGS) entry which is preliminary data.</text>
</comment>
<evidence type="ECO:0000313" key="6">
    <source>
        <dbReference type="Proteomes" id="UP000218231"/>
    </source>
</evidence>
<dbReference type="AlphaFoldDB" id="A0A2A2LYK9"/>
<comment type="subcellular location">
    <subcellularLocation>
        <location evidence="4">Membrane</location>
        <topology evidence="4">Multi-pass membrane protein</topology>
    </subcellularLocation>
</comment>
<keyword evidence="1 4" id="KW-0812">Transmembrane</keyword>
<dbReference type="Pfam" id="PF04145">
    <property type="entry name" value="Ctr"/>
    <property type="match status" value="1"/>
</dbReference>
<evidence type="ECO:0000313" key="5">
    <source>
        <dbReference type="EMBL" id="PAV91342.1"/>
    </source>
</evidence>
<sequence>MMNPLVTCTPAPPNPPYIADPFDPAECASYPIPPPVMASADPIDFITYPIDNDPATPDATVFCDPLCGVLIRVTGNVCIYINPSSAAFRVGFQPTDTCGSYYYQNQAVTGLSCIGRIRQVKMDMDMTIHFGERETVLFKFWKTGSFWGMAVSCLITFLLCILYELLKFGRYVIAMWQMKEENEQTHNQSTSSADASNGADADADADPGWAPLLQITGLTRRLFTKYRIAHGLLYGFQQLLAFTLMLIVMTFNGNLILSVVIGEAVGYFLFTGSPLFEAKMQECC</sequence>
<dbReference type="Proteomes" id="UP000218231">
    <property type="component" value="Unassembled WGS sequence"/>
</dbReference>
<feature type="transmembrane region" description="Helical" evidence="4">
    <location>
        <begin position="146"/>
        <end position="166"/>
    </location>
</feature>
<comment type="similarity">
    <text evidence="4">Belongs to the copper transporter (Ctr) (TC 1.A.56) family. SLC31A subfamily.</text>
</comment>
<keyword evidence="6" id="KW-1185">Reference proteome</keyword>
<evidence type="ECO:0000256" key="2">
    <source>
        <dbReference type="ARBA" id="ARBA00022989"/>
    </source>
</evidence>
<protein>
    <recommendedName>
        <fullName evidence="4">Copper transport protein</fullName>
    </recommendedName>
</protein>